<name>G9YP15_FLAPL</name>
<sequence length="42" mass="5332">MLFNLHASFGNQYAHFLSFSILYYSYMFFKHYFHYRCRRPAR</sequence>
<gene>
    <name evidence="2" type="ORF">HMPREF0372_01225</name>
</gene>
<dbReference type="Proteomes" id="UP000004459">
    <property type="component" value="Unassembled WGS sequence"/>
</dbReference>
<feature type="transmembrane region" description="Helical" evidence="1">
    <location>
        <begin position="12"/>
        <end position="29"/>
    </location>
</feature>
<proteinExistence type="predicted"/>
<reference evidence="2 3" key="1">
    <citation type="submission" date="2011-08" db="EMBL/GenBank/DDBJ databases">
        <authorList>
            <person name="Weinstock G."/>
            <person name="Sodergren E."/>
            <person name="Clifton S."/>
            <person name="Fulton L."/>
            <person name="Fulton B."/>
            <person name="Courtney L."/>
            <person name="Fronick C."/>
            <person name="Harrison M."/>
            <person name="Strong C."/>
            <person name="Farmer C."/>
            <person name="Delahaunty K."/>
            <person name="Markovic C."/>
            <person name="Hall O."/>
            <person name="Minx P."/>
            <person name="Tomlinson C."/>
            <person name="Mitreva M."/>
            <person name="Hou S."/>
            <person name="Chen J."/>
            <person name="Wollam A."/>
            <person name="Pepin K.H."/>
            <person name="Johnson M."/>
            <person name="Bhonagiri V."/>
            <person name="Zhang X."/>
            <person name="Suruliraj S."/>
            <person name="Warren W."/>
            <person name="Chinwalla A."/>
            <person name="Mardis E.R."/>
            <person name="Wilson R.K."/>
        </authorList>
    </citation>
    <scope>NUCLEOTIDE SEQUENCE [LARGE SCALE GENOMIC DNA]</scope>
    <source>
        <strain evidence="2 3">ATCC 29863</strain>
    </source>
</reference>
<dbReference type="AlphaFoldDB" id="G9YP15"/>
<keyword evidence="1" id="KW-0812">Transmembrane</keyword>
<comment type="caution">
    <text evidence="2">The sequence shown here is derived from an EMBL/GenBank/DDBJ whole genome shotgun (WGS) entry which is preliminary data.</text>
</comment>
<keyword evidence="1" id="KW-1133">Transmembrane helix</keyword>
<accession>G9YP15</accession>
<dbReference type="HOGENOM" id="CLU_3251888_0_0_9"/>
<keyword evidence="1" id="KW-0472">Membrane</keyword>
<evidence type="ECO:0000313" key="2">
    <source>
        <dbReference type="EMBL" id="EHM52957.1"/>
    </source>
</evidence>
<organism evidence="2 3">
    <name type="scientific">Flavonifractor plautii ATCC 29863</name>
    <dbReference type="NCBI Taxonomy" id="411475"/>
    <lineage>
        <taxon>Bacteria</taxon>
        <taxon>Bacillati</taxon>
        <taxon>Bacillota</taxon>
        <taxon>Clostridia</taxon>
        <taxon>Eubacteriales</taxon>
        <taxon>Oscillospiraceae</taxon>
        <taxon>Flavonifractor</taxon>
    </lineage>
</organism>
<evidence type="ECO:0000313" key="3">
    <source>
        <dbReference type="Proteomes" id="UP000004459"/>
    </source>
</evidence>
<protein>
    <submittedName>
        <fullName evidence="2">Uncharacterized protein</fullName>
    </submittedName>
</protein>
<dbReference type="EMBL" id="AGCK01000087">
    <property type="protein sequence ID" value="EHM52957.1"/>
    <property type="molecule type" value="Genomic_DNA"/>
</dbReference>
<evidence type="ECO:0000256" key="1">
    <source>
        <dbReference type="SAM" id="Phobius"/>
    </source>
</evidence>